<feature type="region of interest" description="Disordered" evidence="1">
    <location>
        <begin position="658"/>
        <end position="693"/>
    </location>
</feature>
<dbReference type="Gene3D" id="3.30.420.10">
    <property type="entry name" value="Ribonuclease H-like superfamily/Ribonuclease H"/>
    <property type="match status" value="1"/>
</dbReference>
<dbReference type="SUPFAM" id="SSF53098">
    <property type="entry name" value="Ribonuclease H-like"/>
    <property type="match status" value="1"/>
</dbReference>
<accession>A0A914WLI0</accession>
<evidence type="ECO:0000313" key="4">
    <source>
        <dbReference type="WBParaSite" id="PSAMB.scaffold4210size15307.g23737.t1"/>
    </source>
</evidence>
<feature type="region of interest" description="Disordered" evidence="1">
    <location>
        <begin position="712"/>
        <end position="739"/>
    </location>
</feature>
<organism evidence="3 4">
    <name type="scientific">Plectus sambesii</name>
    <dbReference type="NCBI Taxonomy" id="2011161"/>
    <lineage>
        <taxon>Eukaryota</taxon>
        <taxon>Metazoa</taxon>
        <taxon>Ecdysozoa</taxon>
        <taxon>Nematoda</taxon>
        <taxon>Chromadorea</taxon>
        <taxon>Plectida</taxon>
        <taxon>Plectina</taxon>
        <taxon>Plectoidea</taxon>
        <taxon>Plectidae</taxon>
        <taxon>Plectus</taxon>
    </lineage>
</organism>
<dbReference type="InterPro" id="IPR012337">
    <property type="entry name" value="RNaseH-like_sf"/>
</dbReference>
<dbReference type="PROSITE" id="PS50994">
    <property type="entry name" value="INTEGRASE"/>
    <property type="match status" value="1"/>
</dbReference>
<feature type="compositionally biased region" description="Basic residues" evidence="1">
    <location>
        <begin position="658"/>
        <end position="669"/>
    </location>
</feature>
<dbReference type="InterPro" id="IPR001584">
    <property type="entry name" value="Integrase_cat-core"/>
</dbReference>
<dbReference type="InterPro" id="IPR036397">
    <property type="entry name" value="RNaseH_sf"/>
</dbReference>
<evidence type="ECO:0000256" key="1">
    <source>
        <dbReference type="SAM" id="MobiDB-lite"/>
    </source>
</evidence>
<dbReference type="WBParaSite" id="PSAMB.scaffold4210size15307.g23737.t1">
    <property type="protein sequence ID" value="PSAMB.scaffold4210size15307.g23737.t1"/>
    <property type="gene ID" value="PSAMB.scaffold4210size15307.g23737"/>
</dbReference>
<keyword evidence="3" id="KW-1185">Reference proteome</keyword>
<reference evidence="4" key="1">
    <citation type="submission" date="2022-11" db="UniProtKB">
        <authorList>
            <consortium name="WormBaseParasite"/>
        </authorList>
    </citation>
    <scope>IDENTIFICATION</scope>
</reference>
<dbReference type="GO" id="GO:0003676">
    <property type="term" value="F:nucleic acid binding"/>
    <property type="evidence" value="ECO:0007669"/>
    <property type="project" value="InterPro"/>
</dbReference>
<evidence type="ECO:0000259" key="2">
    <source>
        <dbReference type="PROSITE" id="PS50994"/>
    </source>
</evidence>
<dbReference type="AlphaFoldDB" id="A0A914WLI0"/>
<name>A0A914WLI0_9BILA</name>
<dbReference type="Proteomes" id="UP000887566">
    <property type="component" value="Unplaced"/>
</dbReference>
<evidence type="ECO:0000313" key="3">
    <source>
        <dbReference type="Proteomes" id="UP000887566"/>
    </source>
</evidence>
<protein>
    <submittedName>
        <fullName evidence="4">Integrase catalytic domain-containing protein</fullName>
    </submittedName>
</protein>
<sequence>MASEKAASVAGVSDGVQVGGADEADMSTIVSHEVDVVSEQSSKVFISGRALSSGVTTAKRRGAPTVAGSVRKGVKGRHRSWSAVPDGRYDAVLECLRDNKRPDPKHPHYKQIHRLVLLGKGKLAAMMRFDAALGTEDWRLVDKQSDRFVPRVSEIDTILSFFYENNDHPGARTLTNLSNRHYCGIGKSHADAFLADKDKAQRRHAVLFRKTPQLLAKRPMEHVQIDLLDMTEVAYGAKTYGFMVTVQCMFSRFMFARALSCKDRGLITRHLMDIFSTFGPPEAYQTYTGTGAVDMSMSDIAGLFGIPIHCYGRSGLNSLTANDQYNLRRKCYDKSQTMFGDELHWVEVLPLVVMERNMKAQQSFSYKISPFEVMYARQPWPSVESSVPPWLRSSWDSALGRSSNIEEGEQDEDSINGGEEVLDVEETDADAEADVGEDLSAYQDRGLGDVGGEEVLDVEETDADAEADVGEDLSAYQDRGLGEEDTYWKRSLCLLKLRSHRDSQAMARRTAIALNENRGLGSAKFPVKFLAGDDVYVRLASEVACGFATKRFARGTVIQVAEESEWPYRVRLHDFVMTDGSPREEWVGEVDVTAVTKQTEWVRQSGVADGKPDHLCQCDDEQCRRVKSAQCAFRMHRFCCHNADNRCAVHNKRAYPVSRSRKYGKRKTAVKSMSDGSQRQTPQAHTSLQTRSMRARNETVTIVDVIGDEDTALDDSDLSANDRGAAGSVDPDEKADANSDRLEQSINAVAMPINGGQRGDFRASISLRSPIDYV</sequence>
<feature type="compositionally biased region" description="Polar residues" evidence="1">
    <location>
        <begin position="674"/>
        <end position="692"/>
    </location>
</feature>
<feature type="domain" description="Integrase catalytic" evidence="2">
    <location>
        <begin position="215"/>
        <end position="378"/>
    </location>
</feature>
<dbReference type="GO" id="GO:0015074">
    <property type="term" value="P:DNA integration"/>
    <property type="evidence" value="ECO:0007669"/>
    <property type="project" value="InterPro"/>
</dbReference>
<proteinExistence type="predicted"/>